<proteinExistence type="predicted"/>
<name>A0A239F0Y2_9ACTN</name>
<keyword evidence="2" id="KW-0812">Transmembrane</keyword>
<feature type="region of interest" description="Disordered" evidence="1">
    <location>
        <begin position="1"/>
        <end position="34"/>
    </location>
</feature>
<keyword evidence="4" id="KW-1185">Reference proteome</keyword>
<evidence type="ECO:0000313" key="4">
    <source>
        <dbReference type="Proteomes" id="UP000198386"/>
    </source>
</evidence>
<dbReference type="EMBL" id="FZOH01000005">
    <property type="protein sequence ID" value="SNS50361.1"/>
    <property type="molecule type" value="Genomic_DNA"/>
</dbReference>
<keyword evidence="2" id="KW-1133">Transmembrane helix</keyword>
<dbReference type="AlphaFoldDB" id="A0A239F0Y2"/>
<organism evidence="3 4">
    <name type="scientific">Geodermatophilus saharensis</name>
    <dbReference type="NCBI Taxonomy" id="1137994"/>
    <lineage>
        <taxon>Bacteria</taxon>
        <taxon>Bacillati</taxon>
        <taxon>Actinomycetota</taxon>
        <taxon>Actinomycetes</taxon>
        <taxon>Geodermatophilales</taxon>
        <taxon>Geodermatophilaceae</taxon>
        <taxon>Geodermatophilus</taxon>
    </lineage>
</organism>
<dbReference type="OrthoDB" id="5197521at2"/>
<accession>A0A239F0Y2</accession>
<feature type="transmembrane region" description="Helical" evidence="2">
    <location>
        <begin position="44"/>
        <end position="71"/>
    </location>
</feature>
<evidence type="ECO:0000256" key="1">
    <source>
        <dbReference type="SAM" id="MobiDB-lite"/>
    </source>
</evidence>
<dbReference type="RefSeq" id="WP_141233804.1">
    <property type="nucleotide sequence ID" value="NZ_FZOH01000005.1"/>
</dbReference>
<protein>
    <submittedName>
        <fullName evidence="3">Uncharacterized protein</fullName>
    </submittedName>
</protein>
<keyword evidence="2" id="KW-0472">Membrane</keyword>
<evidence type="ECO:0000313" key="3">
    <source>
        <dbReference type="EMBL" id="SNS50361.1"/>
    </source>
</evidence>
<dbReference type="Proteomes" id="UP000198386">
    <property type="component" value="Unassembled WGS sequence"/>
</dbReference>
<reference evidence="4" key="1">
    <citation type="submission" date="2017-06" db="EMBL/GenBank/DDBJ databases">
        <authorList>
            <person name="Varghese N."/>
            <person name="Submissions S."/>
        </authorList>
    </citation>
    <scope>NUCLEOTIDE SEQUENCE [LARGE SCALE GENOMIC DNA]</scope>
    <source>
        <strain evidence="4">DSM 45423</strain>
    </source>
</reference>
<gene>
    <name evidence="3" type="ORF">SAMN04488107_2777</name>
</gene>
<sequence>MTHPHHPAPGTVPVGGWTPWGTWDPAAGQPLAPLPTPEVPAARAGLGGAAVVAAGLVVGLVLAAVVAAVLLRGVAEDAGRAAGEAMGTSVADALYGGATDPFVGGTLGEVEQSAPVAPGDLGPDPVLDGYAQQCFDGDLQSCDDLFADSPPLSDYEEYALTCGGRVKAWSVVYCTELE</sequence>
<evidence type="ECO:0000256" key="2">
    <source>
        <dbReference type="SAM" id="Phobius"/>
    </source>
</evidence>